<name>A0A7J6NS99_PEROL</name>
<dbReference type="OrthoDB" id="10311956at2759"/>
<evidence type="ECO:0000313" key="2">
    <source>
        <dbReference type="EMBL" id="KAF4686407.1"/>
    </source>
</evidence>
<feature type="coiled-coil region" evidence="1">
    <location>
        <begin position="119"/>
        <end position="160"/>
    </location>
</feature>
<sequence>MSNHENAPVQPRCNVSGCMAKKELIHLKTCHHLACVEHRPRDGRCCVCRTSVRSRQDMERVADHSNNGSLTSSRVAPTDWLIIMPTRSITDYVVEAGKFWETQRLNTYWQRMESEERDMARRNQAISKIRARIEEARKELRSLKQELDSSRATNLQLEKRLSTGSADALRDAREFEVDDFDLSIP</sequence>
<dbReference type="Proteomes" id="UP000541610">
    <property type="component" value="Unassembled WGS sequence"/>
</dbReference>
<dbReference type="EMBL" id="JABANP010000223">
    <property type="protein sequence ID" value="KAF4686407.1"/>
    <property type="molecule type" value="Genomic_DNA"/>
</dbReference>
<dbReference type="AlphaFoldDB" id="A0A7J6NS99"/>
<reference evidence="2 3" key="1">
    <citation type="submission" date="2020-04" db="EMBL/GenBank/DDBJ databases">
        <title>Perkinsus olseni comparative genomics.</title>
        <authorList>
            <person name="Bogema D.R."/>
        </authorList>
    </citation>
    <scope>NUCLEOTIDE SEQUENCE [LARGE SCALE GENOMIC DNA]</scope>
    <source>
        <strain evidence="2">00978-12</strain>
    </source>
</reference>
<evidence type="ECO:0000256" key="1">
    <source>
        <dbReference type="SAM" id="Coils"/>
    </source>
</evidence>
<evidence type="ECO:0000313" key="3">
    <source>
        <dbReference type="Proteomes" id="UP000541610"/>
    </source>
</evidence>
<keyword evidence="1" id="KW-0175">Coiled coil</keyword>
<proteinExistence type="predicted"/>
<gene>
    <name evidence="2" type="ORF">FOZ60_005329</name>
</gene>
<protein>
    <submittedName>
        <fullName evidence="2">Uncharacterized protein</fullName>
    </submittedName>
</protein>
<comment type="caution">
    <text evidence="2">The sequence shown here is derived from an EMBL/GenBank/DDBJ whole genome shotgun (WGS) entry which is preliminary data.</text>
</comment>
<organism evidence="2 3">
    <name type="scientific">Perkinsus olseni</name>
    <name type="common">Perkinsus atlanticus</name>
    <dbReference type="NCBI Taxonomy" id="32597"/>
    <lineage>
        <taxon>Eukaryota</taxon>
        <taxon>Sar</taxon>
        <taxon>Alveolata</taxon>
        <taxon>Perkinsozoa</taxon>
        <taxon>Perkinsea</taxon>
        <taxon>Perkinsida</taxon>
        <taxon>Perkinsidae</taxon>
        <taxon>Perkinsus</taxon>
    </lineage>
</organism>
<accession>A0A7J6NS99</accession>